<evidence type="ECO:0000256" key="7">
    <source>
        <dbReference type="RuleBase" id="RU000599"/>
    </source>
</evidence>
<dbReference type="InterPro" id="IPR020568">
    <property type="entry name" value="Ribosomal_Su5_D2-typ_SF"/>
</dbReference>
<dbReference type="Gene3D" id="3.30.230.40">
    <property type="entry name" value="Imidazole glycerol phosphate dehydratase, domain 1"/>
    <property type="match status" value="2"/>
</dbReference>
<sequence>MTQRQARVERRTGETDIEIAISLDGSGEYRIETGVGFLNHMLCLFAKHGALDLTVKAAGDTHIDDHHTVEDIGITLGRAVRQALGDKQGINRYGHALVPMDEALVLAALDVSGRGHLEFDLPLPAAKVGSFDTELVEEFLRALALNSGITLHVRLLSGRNTHHIIEGAFKALGRALRQAVARDERVPGIPSTKGVL</sequence>
<dbReference type="InterPro" id="IPR000807">
    <property type="entry name" value="ImidazoleglycerolP_deHydtase"/>
</dbReference>
<protein>
    <recommendedName>
        <fullName evidence="2 6">Imidazoleglycerol-phosphate dehydratase</fullName>
        <shortName evidence="6">IGPD</shortName>
        <ecNumber evidence="6 7">4.2.1.19</ecNumber>
    </recommendedName>
</protein>
<comment type="subcellular location">
    <subcellularLocation>
        <location evidence="6 7">Cytoplasm</location>
    </subcellularLocation>
</comment>
<accession>A0A1M4YUC5</accession>
<keyword evidence="4 6" id="KW-0368">Histidine biosynthesis</keyword>
<dbReference type="HAMAP" id="MF_00076">
    <property type="entry name" value="HisB"/>
    <property type="match status" value="1"/>
</dbReference>
<evidence type="ECO:0000313" key="9">
    <source>
        <dbReference type="Proteomes" id="UP000184148"/>
    </source>
</evidence>
<comment type="similarity">
    <text evidence="6 7">Belongs to the imidazoleglycerol-phosphate dehydratase family.</text>
</comment>
<keyword evidence="9" id="KW-1185">Reference proteome</keyword>
<evidence type="ECO:0000256" key="6">
    <source>
        <dbReference type="HAMAP-Rule" id="MF_00076"/>
    </source>
</evidence>
<dbReference type="NCBIfam" id="NF002107">
    <property type="entry name" value="PRK00951.1-2"/>
    <property type="match status" value="1"/>
</dbReference>
<proteinExistence type="inferred from homology"/>
<dbReference type="Pfam" id="PF00475">
    <property type="entry name" value="IGPD"/>
    <property type="match status" value="1"/>
</dbReference>
<dbReference type="FunFam" id="3.30.230.40:FF:000001">
    <property type="entry name" value="Imidazoleglycerol-phosphate dehydratase HisB"/>
    <property type="match status" value="1"/>
</dbReference>
<dbReference type="OrthoDB" id="9790411at2"/>
<name>A0A1M4YUC5_9FIRM</name>
<dbReference type="GO" id="GO:0004424">
    <property type="term" value="F:imidazoleglycerol-phosphate dehydratase activity"/>
    <property type="evidence" value="ECO:0007669"/>
    <property type="project" value="UniProtKB-UniRule"/>
</dbReference>
<dbReference type="EC" id="4.2.1.19" evidence="6 7"/>
<dbReference type="SUPFAM" id="SSF54211">
    <property type="entry name" value="Ribosomal protein S5 domain 2-like"/>
    <property type="match status" value="2"/>
</dbReference>
<evidence type="ECO:0000256" key="4">
    <source>
        <dbReference type="ARBA" id="ARBA00023102"/>
    </source>
</evidence>
<dbReference type="Proteomes" id="UP000184148">
    <property type="component" value="Unassembled WGS sequence"/>
</dbReference>
<dbReference type="AlphaFoldDB" id="A0A1M4YUC5"/>
<dbReference type="NCBIfam" id="NF002111">
    <property type="entry name" value="PRK00951.2-1"/>
    <property type="match status" value="1"/>
</dbReference>
<dbReference type="InterPro" id="IPR020565">
    <property type="entry name" value="ImidazoleglycerP_deHydtase_CS"/>
</dbReference>
<keyword evidence="3 6" id="KW-0028">Amino-acid biosynthesis</keyword>
<evidence type="ECO:0000256" key="3">
    <source>
        <dbReference type="ARBA" id="ARBA00022605"/>
    </source>
</evidence>
<evidence type="ECO:0000256" key="5">
    <source>
        <dbReference type="ARBA" id="ARBA00023239"/>
    </source>
</evidence>
<dbReference type="STRING" id="1121429.SAMN02745133_01815"/>
<dbReference type="GO" id="GO:0000105">
    <property type="term" value="P:L-histidine biosynthetic process"/>
    <property type="evidence" value="ECO:0007669"/>
    <property type="project" value="UniProtKB-UniRule"/>
</dbReference>
<evidence type="ECO:0000256" key="1">
    <source>
        <dbReference type="ARBA" id="ARBA00005047"/>
    </source>
</evidence>
<reference evidence="9" key="1">
    <citation type="submission" date="2016-11" db="EMBL/GenBank/DDBJ databases">
        <authorList>
            <person name="Varghese N."/>
            <person name="Submissions S."/>
        </authorList>
    </citation>
    <scope>NUCLEOTIDE SEQUENCE [LARGE SCALE GENOMIC DNA]</scope>
    <source>
        <strain evidence="9">DSM 12395</strain>
    </source>
</reference>
<dbReference type="GO" id="GO:0005737">
    <property type="term" value="C:cytoplasm"/>
    <property type="evidence" value="ECO:0007669"/>
    <property type="project" value="UniProtKB-SubCell"/>
</dbReference>
<dbReference type="FunFam" id="3.30.230.40:FF:000003">
    <property type="entry name" value="Imidazoleglycerol-phosphate dehydratase HisB"/>
    <property type="match status" value="1"/>
</dbReference>
<evidence type="ECO:0000313" key="8">
    <source>
        <dbReference type="EMBL" id="SHF09353.1"/>
    </source>
</evidence>
<comment type="pathway">
    <text evidence="1 6 7">Amino-acid biosynthesis; L-histidine biosynthesis; L-histidine from 5-phospho-alpha-D-ribose 1-diphosphate: step 6/9.</text>
</comment>
<dbReference type="CDD" id="cd07914">
    <property type="entry name" value="IGPD"/>
    <property type="match status" value="1"/>
</dbReference>
<keyword evidence="6" id="KW-0963">Cytoplasm</keyword>
<dbReference type="PROSITE" id="PS00955">
    <property type="entry name" value="IGP_DEHYDRATASE_2"/>
    <property type="match status" value="1"/>
</dbReference>
<comment type="catalytic activity">
    <reaction evidence="6 7">
        <text>D-erythro-1-(imidazol-4-yl)glycerol 3-phosphate = 3-(imidazol-4-yl)-2-oxopropyl phosphate + H2O</text>
        <dbReference type="Rhea" id="RHEA:11040"/>
        <dbReference type="ChEBI" id="CHEBI:15377"/>
        <dbReference type="ChEBI" id="CHEBI:57766"/>
        <dbReference type="ChEBI" id="CHEBI:58278"/>
        <dbReference type="EC" id="4.2.1.19"/>
    </reaction>
</comment>
<dbReference type="RefSeq" id="WP_073238943.1">
    <property type="nucleotide sequence ID" value="NZ_FQUY01000011.1"/>
</dbReference>
<gene>
    <name evidence="6" type="primary">hisB</name>
    <name evidence="8" type="ORF">SAMN02745133_01815</name>
</gene>
<keyword evidence="5 6" id="KW-0456">Lyase</keyword>
<dbReference type="PROSITE" id="PS00954">
    <property type="entry name" value="IGP_DEHYDRATASE_1"/>
    <property type="match status" value="1"/>
</dbReference>
<dbReference type="NCBIfam" id="NF002115">
    <property type="entry name" value="PRK00951.2-5"/>
    <property type="match status" value="1"/>
</dbReference>
<dbReference type="InterPro" id="IPR038494">
    <property type="entry name" value="IGPD_sf"/>
</dbReference>
<dbReference type="PANTHER" id="PTHR23133">
    <property type="entry name" value="IMIDAZOLEGLYCEROL-PHOSPHATE DEHYDRATASE HIS7"/>
    <property type="match status" value="1"/>
</dbReference>
<organism evidence="8 9">
    <name type="scientific">Desulforamulus putei DSM 12395</name>
    <dbReference type="NCBI Taxonomy" id="1121429"/>
    <lineage>
        <taxon>Bacteria</taxon>
        <taxon>Bacillati</taxon>
        <taxon>Bacillota</taxon>
        <taxon>Clostridia</taxon>
        <taxon>Eubacteriales</taxon>
        <taxon>Peptococcaceae</taxon>
        <taxon>Desulforamulus</taxon>
    </lineage>
</organism>
<dbReference type="PANTHER" id="PTHR23133:SF2">
    <property type="entry name" value="IMIDAZOLEGLYCEROL-PHOSPHATE DEHYDRATASE"/>
    <property type="match status" value="1"/>
</dbReference>
<dbReference type="EMBL" id="FQUY01000011">
    <property type="protein sequence ID" value="SHF09353.1"/>
    <property type="molecule type" value="Genomic_DNA"/>
</dbReference>
<dbReference type="UniPathway" id="UPA00031">
    <property type="reaction ID" value="UER00011"/>
</dbReference>
<dbReference type="NCBIfam" id="NF002114">
    <property type="entry name" value="PRK00951.2-4"/>
    <property type="match status" value="1"/>
</dbReference>
<evidence type="ECO:0000256" key="2">
    <source>
        <dbReference type="ARBA" id="ARBA00016664"/>
    </source>
</evidence>